<dbReference type="Proteomes" id="UP001149813">
    <property type="component" value="Unassembled WGS sequence"/>
</dbReference>
<dbReference type="GO" id="GO:0090575">
    <property type="term" value="C:RNA polymerase II transcription regulator complex"/>
    <property type="evidence" value="ECO:0007669"/>
    <property type="project" value="TreeGrafter"/>
</dbReference>
<feature type="compositionally biased region" description="Low complexity" evidence="3">
    <location>
        <begin position="67"/>
        <end position="83"/>
    </location>
</feature>
<dbReference type="PANTHER" id="PTHR10328">
    <property type="entry name" value="PROTEIN MAX MYC-ASSOCIATED FACTOR X"/>
    <property type="match status" value="1"/>
</dbReference>
<gene>
    <name evidence="5" type="ORF">LPJ53_001112</name>
</gene>
<dbReference type="GO" id="GO:0046983">
    <property type="term" value="F:protein dimerization activity"/>
    <property type="evidence" value="ECO:0007669"/>
    <property type="project" value="InterPro"/>
</dbReference>
<keyword evidence="2" id="KW-0539">Nucleus</keyword>
<keyword evidence="6" id="KW-1185">Reference proteome</keyword>
<feature type="region of interest" description="Disordered" evidence="3">
    <location>
        <begin position="186"/>
        <end position="320"/>
    </location>
</feature>
<accession>A0A9W7Y440</accession>
<dbReference type="GO" id="GO:0003677">
    <property type="term" value="F:DNA binding"/>
    <property type="evidence" value="ECO:0007669"/>
    <property type="project" value="UniProtKB-KW"/>
</dbReference>
<dbReference type="SMART" id="SM00353">
    <property type="entry name" value="HLH"/>
    <property type="match status" value="1"/>
</dbReference>
<reference evidence="5" key="1">
    <citation type="submission" date="2022-07" db="EMBL/GenBank/DDBJ databases">
        <title>Phylogenomic reconstructions and comparative analyses of Kickxellomycotina fungi.</title>
        <authorList>
            <person name="Reynolds N.K."/>
            <person name="Stajich J.E."/>
            <person name="Barry K."/>
            <person name="Grigoriev I.V."/>
            <person name="Crous P."/>
            <person name="Smith M.E."/>
        </authorList>
    </citation>
    <scope>NUCLEOTIDE SEQUENCE</scope>
    <source>
        <strain evidence="5">NBRC 32514</strain>
    </source>
</reference>
<feature type="compositionally biased region" description="Low complexity" evidence="3">
    <location>
        <begin position="255"/>
        <end position="267"/>
    </location>
</feature>
<dbReference type="GO" id="GO:0045944">
    <property type="term" value="P:positive regulation of transcription by RNA polymerase II"/>
    <property type="evidence" value="ECO:0007669"/>
    <property type="project" value="TreeGrafter"/>
</dbReference>
<feature type="compositionally biased region" description="Polar residues" evidence="3">
    <location>
        <begin position="94"/>
        <end position="110"/>
    </location>
</feature>
<keyword evidence="1" id="KW-0238">DNA-binding</keyword>
<feature type="domain" description="BHLH" evidence="4">
    <location>
        <begin position="349"/>
        <end position="400"/>
    </location>
</feature>
<dbReference type="EMBL" id="JANBOJ010000025">
    <property type="protein sequence ID" value="KAJ1724626.1"/>
    <property type="molecule type" value="Genomic_DNA"/>
</dbReference>
<evidence type="ECO:0000259" key="4">
    <source>
        <dbReference type="PROSITE" id="PS50888"/>
    </source>
</evidence>
<evidence type="ECO:0000313" key="6">
    <source>
        <dbReference type="Proteomes" id="UP001149813"/>
    </source>
</evidence>
<dbReference type="PROSITE" id="PS50888">
    <property type="entry name" value="BHLH"/>
    <property type="match status" value="1"/>
</dbReference>
<dbReference type="InterPro" id="IPR036638">
    <property type="entry name" value="HLH_DNA-bd_sf"/>
</dbReference>
<dbReference type="InterPro" id="IPR011598">
    <property type="entry name" value="bHLH_dom"/>
</dbReference>
<dbReference type="GO" id="GO:0003700">
    <property type="term" value="F:DNA-binding transcription factor activity"/>
    <property type="evidence" value="ECO:0007669"/>
    <property type="project" value="TreeGrafter"/>
</dbReference>
<feature type="compositionally biased region" description="Polar residues" evidence="3">
    <location>
        <begin position="245"/>
        <end position="254"/>
    </location>
</feature>
<dbReference type="PANTHER" id="PTHR10328:SF15">
    <property type="entry name" value="BHLH TRANSCRIPTION FACTOR"/>
    <property type="match status" value="1"/>
</dbReference>
<name>A0A9W7Y440_9FUNG</name>
<proteinExistence type="predicted"/>
<feature type="region of interest" description="Disordered" evidence="3">
    <location>
        <begin position="1"/>
        <end position="110"/>
    </location>
</feature>
<sequence>MGDRRVSLPGFNEIARSLPKAPPTLHAGAMPQPIPFADRSPYRGSNSPSPHHSFTSANGNYMLNRHQSSSSYPQQLYSSPPEYKQVGASPGYGIQTSPVGSLNSKQVPMSSGNVQVAAQMITDPIRQMGTPTSLPNASFMHTPPPTAIPASSRYSPYHMSKGASVAMHVSTSSPPMKFNREVVESNAARGGPPANHYIHRSPPLTPQQHHHNQYTSGQTPVAGIVSPAHHHQQQQQHPQQHVQQLPASVHTQHLQQQQQAQAQAQAQITHTTVHRSTHYHPPAPASNSVAAYTPLPKQKQVARREPSVPDLMEEEDEDETLGYDDDIRNAAVEDGLGGSNSNGMMSTAKIRTIHKLAERRRRREMKNLFDSLRKNLPIDKTIRLSKWEVLKKAIEVISHQDAEIKLLRLHLDPARAMPPANPNGTQ</sequence>
<evidence type="ECO:0000256" key="1">
    <source>
        <dbReference type="ARBA" id="ARBA00023125"/>
    </source>
</evidence>
<dbReference type="SUPFAM" id="SSF47459">
    <property type="entry name" value="HLH, helix-loop-helix DNA-binding domain"/>
    <property type="match status" value="1"/>
</dbReference>
<dbReference type="Pfam" id="PF00010">
    <property type="entry name" value="HLH"/>
    <property type="match status" value="1"/>
</dbReference>
<dbReference type="Gene3D" id="4.10.280.10">
    <property type="entry name" value="Helix-loop-helix DNA-binding domain"/>
    <property type="match status" value="1"/>
</dbReference>
<dbReference type="AlphaFoldDB" id="A0A9W7Y440"/>
<feature type="compositionally biased region" description="Low complexity" evidence="3">
    <location>
        <begin position="233"/>
        <end position="244"/>
    </location>
</feature>
<feature type="compositionally biased region" description="Acidic residues" evidence="3">
    <location>
        <begin position="311"/>
        <end position="320"/>
    </location>
</feature>
<feature type="compositionally biased region" description="Polar residues" evidence="3">
    <location>
        <begin position="43"/>
        <end position="61"/>
    </location>
</feature>
<dbReference type="OrthoDB" id="8964853at2759"/>
<evidence type="ECO:0000256" key="3">
    <source>
        <dbReference type="SAM" id="MobiDB-lite"/>
    </source>
</evidence>
<evidence type="ECO:0000256" key="2">
    <source>
        <dbReference type="ARBA" id="ARBA00023242"/>
    </source>
</evidence>
<protein>
    <recommendedName>
        <fullName evidence="4">BHLH domain-containing protein</fullName>
    </recommendedName>
</protein>
<evidence type="ECO:0000313" key="5">
    <source>
        <dbReference type="EMBL" id="KAJ1724626.1"/>
    </source>
</evidence>
<comment type="caution">
    <text evidence="5">The sequence shown here is derived from an EMBL/GenBank/DDBJ whole genome shotgun (WGS) entry which is preliminary data.</text>
</comment>
<organism evidence="5 6">
    <name type="scientific">Coemansia erecta</name>
    <dbReference type="NCBI Taxonomy" id="147472"/>
    <lineage>
        <taxon>Eukaryota</taxon>
        <taxon>Fungi</taxon>
        <taxon>Fungi incertae sedis</taxon>
        <taxon>Zoopagomycota</taxon>
        <taxon>Kickxellomycotina</taxon>
        <taxon>Kickxellomycetes</taxon>
        <taxon>Kickxellales</taxon>
        <taxon>Kickxellaceae</taxon>
        <taxon>Coemansia</taxon>
    </lineage>
</organism>